<feature type="transmembrane region" description="Helical" evidence="7">
    <location>
        <begin position="269"/>
        <end position="290"/>
    </location>
</feature>
<keyword evidence="3" id="KW-0813">Transport</keyword>
<dbReference type="InterPro" id="IPR051788">
    <property type="entry name" value="MFS_Transporter"/>
</dbReference>
<dbReference type="GO" id="GO:0012505">
    <property type="term" value="C:endomembrane system"/>
    <property type="evidence" value="ECO:0007669"/>
    <property type="project" value="UniProtKB-SubCell"/>
</dbReference>
<feature type="transmembrane region" description="Helical" evidence="7">
    <location>
        <begin position="156"/>
        <end position="176"/>
    </location>
</feature>
<proteinExistence type="inferred from homology"/>
<comment type="similarity">
    <text evidence="2">Belongs to the major facilitator superfamily.</text>
</comment>
<evidence type="ECO:0000256" key="7">
    <source>
        <dbReference type="SAM" id="Phobius"/>
    </source>
</evidence>
<dbReference type="Pfam" id="PF07690">
    <property type="entry name" value="MFS_1"/>
    <property type="match status" value="1"/>
</dbReference>
<feature type="transmembrane region" description="Helical" evidence="7">
    <location>
        <begin position="65"/>
        <end position="87"/>
    </location>
</feature>
<dbReference type="InterPro" id="IPR011701">
    <property type="entry name" value="MFS"/>
</dbReference>
<dbReference type="SUPFAM" id="SSF103473">
    <property type="entry name" value="MFS general substrate transporter"/>
    <property type="match status" value="1"/>
</dbReference>
<evidence type="ECO:0000259" key="8">
    <source>
        <dbReference type="PROSITE" id="PS50850"/>
    </source>
</evidence>
<dbReference type="AlphaFoldDB" id="A0A1M7RSN1"/>
<dbReference type="PROSITE" id="PS50850">
    <property type="entry name" value="MFS"/>
    <property type="match status" value="1"/>
</dbReference>
<dbReference type="EMBL" id="FRDI01000002">
    <property type="protein sequence ID" value="SHN49279.1"/>
    <property type="molecule type" value="Genomic_DNA"/>
</dbReference>
<dbReference type="InterPro" id="IPR036259">
    <property type="entry name" value="MFS_trans_sf"/>
</dbReference>
<feature type="transmembrane region" description="Helical" evidence="7">
    <location>
        <begin position="223"/>
        <end position="249"/>
    </location>
</feature>
<reference evidence="9 10" key="1">
    <citation type="submission" date="2016-12" db="EMBL/GenBank/DDBJ databases">
        <authorList>
            <person name="Song W.-J."/>
            <person name="Kurnit D.M."/>
        </authorList>
    </citation>
    <scope>NUCLEOTIDE SEQUENCE [LARGE SCALE GENOMIC DNA]</scope>
    <source>
        <strain evidence="9 10">DSM 11393</strain>
    </source>
</reference>
<feature type="transmembrane region" description="Helical" evidence="7">
    <location>
        <begin position="93"/>
        <end position="111"/>
    </location>
</feature>
<keyword evidence="10" id="KW-1185">Reference proteome</keyword>
<feature type="transmembrane region" description="Helical" evidence="7">
    <location>
        <begin position="118"/>
        <end position="141"/>
    </location>
</feature>
<gene>
    <name evidence="9" type="ORF">SAMN02745728_00116</name>
</gene>
<dbReference type="GO" id="GO:0016020">
    <property type="term" value="C:membrane"/>
    <property type="evidence" value="ECO:0007669"/>
    <property type="project" value="TreeGrafter"/>
</dbReference>
<keyword evidence="4 7" id="KW-0812">Transmembrane</keyword>
<keyword evidence="5 7" id="KW-1133">Transmembrane helix</keyword>
<evidence type="ECO:0000256" key="2">
    <source>
        <dbReference type="ARBA" id="ARBA00008335"/>
    </source>
</evidence>
<dbReference type="Gene3D" id="1.20.1250.20">
    <property type="entry name" value="MFS general substrate transporter like domains"/>
    <property type="match status" value="2"/>
</dbReference>
<dbReference type="GO" id="GO:0022857">
    <property type="term" value="F:transmembrane transporter activity"/>
    <property type="evidence" value="ECO:0007669"/>
    <property type="project" value="InterPro"/>
</dbReference>
<feature type="transmembrane region" description="Helical" evidence="7">
    <location>
        <begin position="183"/>
        <end position="203"/>
    </location>
</feature>
<feature type="transmembrane region" description="Helical" evidence="7">
    <location>
        <begin position="376"/>
        <end position="397"/>
    </location>
</feature>
<dbReference type="RefSeq" id="WP_072695432.1">
    <property type="nucleotide sequence ID" value="NZ_FRDI01000002.1"/>
</dbReference>
<dbReference type="OrthoDB" id="5469886at2"/>
<dbReference type="Proteomes" id="UP000186469">
    <property type="component" value="Unassembled WGS sequence"/>
</dbReference>
<organism evidence="9 10">
    <name type="scientific">Desulfovibrio litoralis DSM 11393</name>
    <dbReference type="NCBI Taxonomy" id="1121455"/>
    <lineage>
        <taxon>Bacteria</taxon>
        <taxon>Pseudomonadati</taxon>
        <taxon>Thermodesulfobacteriota</taxon>
        <taxon>Desulfovibrionia</taxon>
        <taxon>Desulfovibrionales</taxon>
        <taxon>Desulfovibrionaceae</taxon>
        <taxon>Desulfovibrio</taxon>
    </lineage>
</organism>
<evidence type="ECO:0000256" key="4">
    <source>
        <dbReference type="ARBA" id="ARBA00022692"/>
    </source>
</evidence>
<evidence type="ECO:0000256" key="5">
    <source>
        <dbReference type="ARBA" id="ARBA00022989"/>
    </source>
</evidence>
<evidence type="ECO:0000313" key="9">
    <source>
        <dbReference type="EMBL" id="SHN49279.1"/>
    </source>
</evidence>
<evidence type="ECO:0000256" key="1">
    <source>
        <dbReference type="ARBA" id="ARBA00004127"/>
    </source>
</evidence>
<name>A0A1M7RSN1_9BACT</name>
<comment type="subcellular location">
    <subcellularLocation>
        <location evidence="1">Endomembrane system</location>
        <topology evidence="1">Multi-pass membrane protein</topology>
    </subcellularLocation>
</comment>
<feature type="transmembrane region" description="Helical" evidence="7">
    <location>
        <begin position="310"/>
        <end position="335"/>
    </location>
</feature>
<evidence type="ECO:0000313" key="10">
    <source>
        <dbReference type="Proteomes" id="UP000186469"/>
    </source>
</evidence>
<feature type="transmembrane region" description="Helical" evidence="7">
    <location>
        <begin position="23"/>
        <end position="44"/>
    </location>
</feature>
<sequence>MSEKVNENNNYLLNKNQLSFSTVVPWILFLAYMFFINYSCRALIGPLLVFIEADFHIDHVEATNITLLQTIGLSLGIFLSSFVLAYLSPKKQIVLSTFGAGFFLFVLSFIKNLFLMKLLFACMGFMAGLYFTAGMASISYLSPTQYWERSISVHELAPPLSFIVTPLIISGTLIFFEWQRALAAMGILAMFSSLVFFIWGRALENTIPRTGMSGVGRLLKEKGLWIFLWLFALGVSGEFAVFSVLPLHLSIERALDQETTNQILSLSRLVTPLAVLLGGWLAFRFGSIWVLRYSLFLQALSLFAMYCDNWVLALTGIIFQPIIIACMFPSVFGYFGLYFNAKYQTVVLALVAPVASILGAGIIPSLLGQIAHYSNFQISFLVLGIFFILSLFLPLNVNSGNFK</sequence>
<dbReference type="PANTHER" id="PTHR23514">
    <property type="entry name" value="BYPASS OF STOP CODON PROTEIN 6"/>
    <property type="match status" value="1"/>
</dbReference>
<feature type="transmembrane region" description="Helical" evidence="7">
    <location>
        <begin position="347"/>
        <end position="370"/>
    </location>
</feature>
<protein>
    <submittedName>
        <fullName evidence="9">MFS transporter, NNP family, nitrate/nitrite transporter</fullName>
    </submittedName>
</protein>
<keyword evidence="6 7" id="KW-0472">Membrane</keyword>
<evidence type="ECO:0000256" key="6">
    <source>
        <dbReference type="ARBA" id="ARBA00023136"/>
    </source>
</evidence>
<dbReference type="STRING" id="1121455.SAMN02745728_00116"/>
<dbReference type="InterPro" id="IPR020846">
    <property type="entry name" value="MFS_dom"/>
</dbReference>
<evidence type="ECO:0000256" key="3">
    <source>
        <dbReference type="ARBA" id="ARBA00022448"/>
    </source>
</evidence>
<feature type="domain" description="Major facilitator superfamily (MFS) profile" evidence="8">
    <location>
        <begin position="26"/>
        <end position="402"/>
    </location>
</feature>
<accession>A0A1M7RSN1</accession>
<dbReference type="PANTHER" id="PTHR23514:SF3">
    <property type="entry name" value="BYPASS OF STOP CODON PROTEIN 6"/>
    <property type="match status" value="1"/>
</dbReference>